<dbReference type="Gene3D" id="3.20.20.190">
    <property type="entry name" value="Phosphatidylinositol (PI) phosphodiesterase"/>
    <property type="match status" value="1"/>
</dbReference>
<dbReference type="KEGG" id="gfe:Gferi_07080"/>
<sequence>MKKPLVIGHRGAAAYAPENTMASFQKALTLGAGGIEIDVQMTKDGRLVICHDETVDRTTDGSGAIQALTLKEIQMLDAGSWFSENFRGEKIPVLEELLDFLRGRDILLNIELKNGIVLYRGLEEKVLEALRIYHMEHYTILSSFNHYSLLRLKELNPRIKTGVLYVAGLVEPWEYARRIGADALHPIYYSVLPEIVTGAQVHQMPIYTYTVNEMKDLERIFSLGVAGIITDYPDRGKIAADKVFRKD</sequence>
<dbReference type="RefSeq" id="WP_069974936.1">
    <property type="nucleotide sequence ID" value="NZ_CP017269.1"/>
</dbReference>
<accession>A0A1D8GEK5</accession>
<dbReference type="PANTHER" id="PTHR46211:SF1">
    <property type="entry name" value="GLYCEROPHOSPHODIESTER PHOSPHODIESTERASE, CYTOPLASMIC"/>
    <property type="match status" value="1"/>
</dbReference>
<feature type="domain" description="GP-PDE" evidence="1">
    <location>
        <begin position="4"/>
        <end position="240"/>
    </location>
</feature>
<keyword evidence="3" id="KW-1185">Reference proteome</keyword>
<dbReference type="GO" id="GO:0008081">
    <property type="term" value="F:phosphoric diester hydrolase activity"/>
    <property type="evidence" value="ECO:0007669"/>
    <property type="project" value="InterPro"/>
</dbReference>
<dbReference type="CDD" id="cd08563">
    <property type="entry name" value="GDPD_TtGDE_like"/>
    <property type="match status" value="1"/>
</dbReference>
<dbReference type="Proteomes" id="UP000095743">
    <property type="component" value="Chromosome"/>
</dbReference>
<gene>
    <name evidence="2" type="ORF">Gferi_07080</name>
</gene>
<evidence type="ECO:0000313" key="2">
    <source>
        <dbReference type="EMBL" id="AOT69356.1"/>
    </source>
</evidence>
<dbReference type="Pfam" id="PF03009">
    <property type="entry name" value="GDPD"/>
    <property type="match status" value="1"/>
</dbReference>
<dbReference type="PANTHER" id="PTHR46211">
    <property type="entry name" value="GLYCEROPHOSPHORYL DIESTER PHOSPHODIESTERASE"/>
    <property type="match status" value="1"/>
</dbReference>
<dbReference type="SUPFAM" id="SSF51695">
    <property type="entry name" value="PLC-like phosphodiesterases"/>
    <property type="match status" value="1"/>
</dbReference>
<dbReference type="InterPro" id="IPR030395">
    <property type="entry name" value="GP_PDE_dom"/>
</dbReference>
<dbReference type="AlphaFoldDB" id="A0A1D8GEK5"/>
<dbReference type="GO" id="GO:0006629">
    <property type="term" value="P:lipid metabolic process"/>
    <property type="evidence" value="ECO:0007669"/>
    <property type="project" value="InterPro"/>
</dbReference>
<dbReference type="PROSITE" id="PS51704">
    <property type="entry name" value="GP_PDE"/>
    <property type="match status" value="1"/>
</dbReference>
<dbReference type="EMBL" id="CP017269">
    <property type="protein sequence ID" value="AOT69356.1"/>
    <property type="molecule type" value="Genomic_DNA"/>
</dbReference>
<reference evidence="2 3" key="1">
    <citation type="submission" date="2016-09" db="EMBL/GenBank/DDBJ databases">
        <title>Genomic analysis reveals versatility of anaerobic energy metabolism of Geosporobacter ferrireducens IRF9 of phylum Firmicutes.</title>
        <authorList>
            <person name="Kim S.-J."/>
        </authorList>
    </citation>
    <scope>NUCLEOTIDE SEQUENCE [LARGE SCALE GENOMIC DNA]</scope>
    <source>
        <strain evidence="2 3">IRF9</strain>
    </source>
</reference>
<protein>
    <recommendedName>
        <fullName evidence="1">GP-PDE domain-containing protein</fullName>
    </recommendedName>
</protein>
<proteinExistence type="predicted"/>
<dbReference type="OrthoDB" id="384721at2"/>
<dbReference type="STRING" id="1424294.Gferi_07080"/>
<name>A0A1D8GEK5_9FIRM</name>
<organism evidence="2 3">
    <name type="scientific">Geosporobacter ferrireducens</name>
    <dbReference type="NCBI Taxonomy" id="1424294"/>
    <lineage>
        <taxon>Bacteria</taxon>
        <taxon>Bacillati</taxon>
        <taxon>Bacillota</taxon>
        <taxon>Clostridia</taxon>
        <taxon>Peptostreptococcales</taxon>
        <taxon>Thermotaleaceae</taxon>
        <taxon>Geosporobacter</taxon>
    </lineage>
</organism>
<evidence type="ECO:0000313" key="3">
    <source>
        <dbReference type="Proteomes" id="UP000095743"/>
    </source>
</evidence>
<evidence type="ECO:0000259" key="1">
    <source>
        <dbReference type="PROSITE" id="PS51704"/>
    </source>
</evidence>
<dbReference type="InterPro" id="IPR017946">
    <property type="entry name" value="PLC-like_Pdiesterase_TIM-brl"/>
</dbReference>